<reference evidence="8" key="2">
    <citation type="submission" date="2023-05" db="EMBL/GenBank/DDBJ databases">
        <authorList>
            <person name="Fouks B."/>
        </authorList>
    </citation>
    <scope>NUCLEOTIDE SEQUENCE</scope>
    <source>
        <strain evidence="8">Stay&amp;Tobe</strain>
        <tissue evidence="8">Testes</tissue>
    </source>
</reference>
<evidence type="ECO:0000256" key="4">
    <source>
        <dbReference type="ARBA" id="ARBA00022786"/>
    </source>
</evidence>
<name>A0AAD8E485_DIPPU</name>
<dbReference type="EMBL" id="JASPKZ010009481">
    <property type="protein sequence ID" value="KAJ9576700.1"/>
    <property type="molecule type" value="Genomic_DNA"/>
</dbReference>
<dbReference type="PANTHER" id="PTHR13291">
    <property type="entry name" value="JOSEPHIN 1, 2"/>
    <property type="match status" value="1"/>
</dbReference>
<comment type="catalytic activity">
    <reaction evidence="1">
        <text>Thiol-dependent hydrolysis of ester, thioester, amide, peptide and isopeptide bonds formed by the C-terminal Gly of ubiquitin (a 76-residue protein attached to proteins as an intracellular targeting signal).</text>
        <dbReference type="EC" id="3.4.19.12"/>
    </reaction>
</comment>
<feature type="domain" description="Josephin" evidence="7">
    <location>
        <begin position="29"/>
        <end position="75"/>
    </location>
</feature>
<evidence type="ECO:0000256" key="3">
    <source>
        <dbReference type="ARBA" id="ARBA00022670"/>
    </source>
</evidence>
<dbReference type="PANTHER" id="PTHR13291:SF0">
    <property type="entry name" value="JOSEPHIN-LIKE PROTEIN"/>
    <property type="match status" value="1"/>
</dbReference>
<dbReference type="GO" id="GO:0006508">
    <property type="term" value="P:proteolysis"/>
    <property type="evidence" value="ECO:0007669"/>
    <property type="project" value="UniProtKB-KW"/>
</dbReference>
<evidence type="ECO:0000313" key="9">
    <source>
        <dbReference type="Proteomes" id="UP001233999"/>
    </source>
</evidence>
<dbReference type="InterPro" id="IPR040053">
    <property type="entry name" value="JOSD1/2"/>
</dbReference>
<keyword evidence="3" id="KW-0645">Protease</keyword>
<comment type="caution">
    <text evidence="8">The sequence shown here is derived from an EMBL/GenBank/DDBJ whole genome shotgun (WGS) entry which is preliminary data.</text>
</comment>
<gene>
    <name evidence="8" type="ORF">L9F63_025401</name>
</gene>
<evidence type="ECO:0000256" key="6">
    <source>
        <dbReference type="PROSITE-ProRule" id="PRU00331"/>
    </source>
</evidence>
<organism evidence="8 9">
    <name type="scientific">Diploptera punctata</name>
    <name type="common">Pacific beetle cockroach</name>
    <dbReference type="NCBI Taxonomy" id="6984"/>
    <lineage>
        <taxon>Eukaryota</taxon>
        <taxon>Metazoa</taxon>
        <taxon>Ecdysozoa</taxon>
        <taxon>Arthropoda</taxon>
        <taxon>Hexapoda</taxon>
        <taxon>Insecta</taxon>
        <taxon>Pterygota</taxon>
        <taxon>Neoptera</taxon>
        <taxon>Polyneoptera</taxon>
        <taxon>Dictyoptera</taxon>
        <taxon>Blattodea</taxon>
        <taxon>Blaberoidea</taxon>
        <taxon>Blaberidae</taxon>
        <taxon>Diplopterinae</taxon>
        <taxon>Diploptera</taxon>
    </lineage>
</organism>
<dbReference type="AlphaFoldDB" id="A0AAD8E485"/>
<evidence type="ECO:0000256" key="2">
    <source>
        <dbReference type="ARBA" id="ARBA00012759"/>
    </source>
</evidence>
<keyword evidence="4" id="KW-0833">Ubl conjugation pathway</keyword>
<dbReference type="GO" id="GO:0004843">
    <property type="term" value="F:cysteine-type deubiquitinase activity"/>
    <property type="evidence" value="ECO:0007669"/>
    <property type="project" value="UniProtKB-EC"/>
</dbReference>
<evidence type="ECO:0000256" key="1">
    <source>
        <dbReference type="ARBA" id="ARBA00000707"/>
    </source>
</evidence>
<dbReference type="EC" id="3.4.19.12" evidence="2"/>
<keyword evidence="9" id="KW-1185">Reference proteome</keyword>
<keyword evidence="5" id="KW-0378">Hydrolase</keyword>
<dbReference type="GO" id="GO:0016579">
    <property type="term" value="P:protein deubiquitination"/>
    <property type="evidence" value="ECO:0007669"/>
    <property type="project" value="InterPro"/>
</dbReference>
<evidence type="ECO:0000313" key="8">
    <source>
        <dbReference type="EMBL" id="KAJ9576700.1"/>
    </source>
</evidence>
<comment type="caution">
    <text evidence="6">Lacks conserved residue(s) required for the propagation of feature annotation.</text>
</comment>
<proteinExistence type="predicted"/>
<dbReference type="Proteomes" id="UP001233999">
    <property type="component" value="Unassembled WGS sequence"/>
</dbReference>
<evidence type="ECO:0000256" key="5">
    <source>
        <dbReference type="ARBA" id="ARBA00022801"/>
    </source>
</evidence>
<accession>A0AAD8E485</accession>
<reference evidence="8" key="1">
    <citation type="journal article" date="2023" name="IScience">
        <title>Live-bearing cockroach genome reveals convergent evolutionary mechanisms linked to viviparity in insects and beyond.</title>
        <authorList>
            <person name="Fouks B."/>
            <person name="Harrison M.C."/>
            <person name="Mikhailova A.A."/>
            <person name="Marchal E."/>
            <person name="English S."/>
            <person name="Carruthers M."/>
            <person name="Jennings E.C."/>
            <person name="Chiamaka E.L."/>
            <person name="Frigard R.A."/>
            <person name="Pippel M."/>
            <person name="Attardo G.M."/>
            <person name="Benoit J.B."/>
            <person name="Bornberg-Bauer E."/>
            <person name="Tobe S.S."/>
        </authorList>
    </citation>
    <scope>NUCLEOTIDE SEQUENCE</scope>
    <source>
        <strain evidence="8">Stay&amp;Tobe</strain>
    </source>
</reference>
<protein>
    <recommendedName>
        <fullName evidence="2">ubiquitinyl hydrolase 1</fullName>
        <ecNumber evidence="2">3.4.19.12</ecNumber>
    </recommendedName>
</protein>
<sequence>MQTTRCWKNTICLENCWSSGDNRIGVAMNGAIYHERQVKELCALHALNNLFQERDAFNKTELDENLLLVISKCMD</sequence>
<dbReference type="PROSITE" id="PS50957">
    <property type="entry name" value="JOSEPHIN"/>
    <property type="match status" value="1"/>
</dbReference>
<evidence type="ECO:0000259" key="7">
    <source>
        <dbReference type="PROSITE" id="PS50957"/>
    </source>
</evidence>
<dbReference type="InterPro" id="IPR006155">
    <property type="entry name" value="Josephin"/>
</dbReference>